<evidence type="ECO:0000256" key="3">
    <source>
        <dbReference type="SAM" id="SignalP"/>
    </source>
</evidence>
<dbReference type="InterPro" id="IPR002594">
    <property type="entry name" value="GH12"/>
</dbReference>
<dbReference type="Pfam" id="PF01670">
    <property type="entry name" value="Glyco_hydro_12"/>
    <property type="match status" value="1"/>
</dbReference>
<dbReference type="Gene3D" id="2.60.120.180">
    <property type="match status" value="1"/>
</dbReference>
<feature type="chain" id="PRO_5045200229" evidence="3">
    <location>
        <begin position="19"/>
        <end position="251"/>
    </location>
</feature>
<dbReference type="SUPFAM" id="SSF49899">
    <property type="entry name" value="Concanavalin A-like lectins/glucanases"/>
    <property type="match status" value="1"/>
</dbReference>
<comment type="similarity">
    <text evidence="1 2">Belongs to the glycosyl hydrolase 12 (cellulase H) family.</text>
</comment>
<protein>
    <submittedName>
        <fullName evidence="4">Uncharacterized protein</fullName>
    </submittedName>
</protein>
<evidence type="ECO:0000313" key="4">
    <source>
        <dbReference type="EMBL" id="KAK4504735.1"/>
    </source>
</evidence>
<evidence type="ECO:0000256" key="1">
    <source>
        <dbReference type="ARBA" id="ARBA00005519"/>
    </source>
</evidence>
<keyword evidence="2" id="KW-0624">Polysaccharide degradation</keyword>
<comment type="caution">
    <text evidence="4">The sequence shown here is derived from an EMBL/GenBank/DDBJ whole genome shotgun (WGS) entry which is preliminary data.</text>
</comment>
<feature type="signal peptide" evidence="3">
    <location>
        <begin position="1"/>
        <end position="18"/>
    </location>
</feature>
<dbReference type="InterPro" id="IPR013319">
    <property type="entry name" value="GH11/12"/>
</dbReference>
<keyword evidence="5" id="KW-1185">Reference proteome</keyword>
<evidence type="ECO:0000256" key="2">
    <source>
        <dbReference type="RuleBase" id="RU361163"/>
    </source>
</evidence>
<evidence type="ECO:0000313" key="5">
    <source>
        <dbReference type="Proteomes" id="UP001305779"/>
    </source>
</evidence>
<proteinExistence type="inferred from homology"/>
<dbReference type="InterPro" id="IPR013320">
    <property type="entry name" value="ConA-like_dom_sf"/>
</dbReference>
<sequence>MKITTTFFSAALAGLAAAAPRNTIRQANNCEQYASVQTGTYTVYNNLWNESAATSGSQCFSVTGLANNVLSWVTTWTWVGGTGQVKSYANAVVTLTAQQISSITTIPSTWTWSYQGSNIIADVAYDLFTSSSPTGNEEFELMVWLAAIGGAGPISSTYDAQGNPTPIGSATIAGTTWDVYKGPNGQMTVYSFVAPSQVTDFSGDLRQFYAWLVENDGFEESQYLISAGAGTEAFEGNECTFTTSAYSISIS</sequence>
<keyword evidence="2" id="KW-0326">Glycosidase</keyword>
<keyword evidence="2" id="KW-0378">Hydrolase</keyword>
<accession>A0ABR0EUE8</accession>
<dbReference type="PANTHER" id="PTHR34002">
    <property type="entry name" value="BLR1656 PROTEIN"/>
    <property type="match status" value="1"/>
</dbReference>
<dbReference type="EMBL" id="JAXOVC010000002">
    <property type="protein sequence ID" value="KAK4504735.1"/>
    <property type="molecule type" value="Genomic_DNA"/>
</dbReference>
<reference evidence="4 5" key="1">
    <citation type="journal article" date="2023" name="G3 (Bethesda)">
        <title>A chromosome-level genome assembly of Zasmidium syzygii isolated from banana leaves.</title>
        <authorList>
            <person name="van Westerhoven A.C."/>
            <person name="Mehrabi R."/>
            <person name="Talebi R."/>
            <person name="Steentjes M.B.F."/>
            <person name="Corcolon B."/>
            <person name="Chong P.A."/>
            <person name="Kema G.H.J."/>
            <person name="Seidl M.F."/>
        </authorList>
    </citation>
    <scope>NUCLEOTIDE SEQUENCE [LARGE SCALE GENOMIC DNA]</scope>
    <source>
        <strain evidence="4 5">P124</strain>
    </source>
</reference>
<dbReference type="PANTHER" id="PTHR34002:SF9">
    <property type="entry name" value="XYLOGLUCAN-SPECIFIC ENDO-BETA-1,4-GLUCANASE A"/>
    <property type="match status" value="1"/>
</dbReference>
<gene>
    <name evidence="4" type="ORF">PRZ48_002697</name>
</gene>
<keyword evidence="2" id="KW-0119">Carbohydrate metabolism</keyword>
<dbReference type="Proteomes" id="UP001305779">
    <property type="component" value="Unassembled WGS sequence"/>
</dbReference>
<organism evidence="4 5">
    <name type="scientific">Zasmidium cellare</name>
    <name type="common">Wine cellar mold</name>
    <name type="synonym">Racodium cellare</name>
    <dbReference type="NCBI Taxonomy" id="395010"/>
    <lineage>
        <taxon>Eukaryota</taxon>
        <taxon>Fungi</taxon>
        <taxon>Dikarya</taxon>
        <taxon>Ascomycota</taxon>
        <taxon>Pezizomycotina</taxon>
        <taxon>Dothideomycetes</taxon>
        <taxon>Dothideomycetidae</taxon>
        <taxon>Mycosphaerellales</taxon>
        <taxon>Mycosphaerellaceae</taxon>
        <taxon>Zasmidium</taxon>
    </lineage>
</organism>
<keyword evidence="3" id="KW-0732">Signal</keyword>
<name>A0ABR0EUE8_ZASCE</name>